<evidence type="ECO:0000313" key="2">
    <source>
        <dbReference type="Proteomes" id="UP000753376"/>
    </source>
</evidence>
<dbReference type="RefSeq" id="WP_216007175.1">
    <property type="nucleotide sequence ID" value="NZ_JAHKPV010000001.1"/>
</dbReference>
<evidence type="ECO:0000313" key="1">
    <source>
        <dbReference type="EMBL" id="MBU2873349.1"/>
    </source>
</evidence>
<accession>A0ABS6A942</accession>
<dbReference type="Proteomes" id="UP000753376">
    <property type="component" value="Unassembled WGS sequence"/>
</dbReference>
<protein>
    <submittedName>
        <fullName evidence="1">ATPase</fullName>
    </submittedName>
</protein>
<organism evidence="1 2">
    <name type="scientific">Marinobacter salexigens</name>
    <dbReference type="NCBI Taxonomy" id="1925763"/>
    <lineage>
        <taxon>Bacteria</taxon>
        <taxon>Pseudomonadati</taxon>
        <taxon>Pseudomonadota</taxon>
        <taxon>Gammaproteobacteria</taxon>
        <taxon>Pseudomonadales</taxon>
        <taxon>Marinobacteraceae</taxon>
        <taxon>Marinobacter</taxon>
    </lineage>
</organism>
<comment type="caution">
    <text evidence="1">The sequence shown here is derived from an EMBL/GenBank/DDBJ whole genome shotgun (WGS) entry which is preliminary data.</text>
</comment>
<sequence>MEIKTFEDLIDWTRQLHAHLARCLHDAAEKHNNERTSALMDYVASHEAMLAKTVTEFEKQANPKVLQTRLYDYQNHKPLKPGAACDPRFTTMSFDDIAKEIFAFHDQVMDLYKTLIGKAEIEGAKTLLEDLLSLEQHEAMQLSSQIGRMNDL</sequence>
<reference evidence="1 2" key="1">
    <citation type="submission" date="2021-05" db="EMBL/GenBank/DDBJ databases">
        <title>Draft genomes of bacteria isolated from model marine particles.</title>
        <authorList>
            <person name="Datta M.S."/>
            <person name="Schwartzman J.A."/>
            <person name="Enke T.N."/>
            <person name="Saavedra J."/>
            <person name="Cermak N."/>
            <person name="Cordero O.X."/>
        </authorList>
    </citation>
    <scope>NUCLEOTIDE SEQUENCE [LARGE SCALE GENOMIC DNA]</scope>
    <source>
        <strain evidence="1 2">D2M19</strain>
    </source>
</reference>
<proteinExistence type="predicted"/>
<dbReference type="EMBL" id="JAHKPV010000001">
    <property type="protein sequence ID" value="MBU2873349.1"/>
    <property type="molecule type" value="Genomic_DNA"/>
</dbReference>
<gene>
    <name evidence="1" type="ORF">KO508_04925</name>
</gene>
<name>A0ABS6A942_9GAMM</name>
<keyword evidence="2" id="KW-1185">Reference proteome</keyword>